<dbReference type="SUPFAM" id="SSF88713">
    <property type="entry name" value="Glycoside hydrolase/deacetylase"/>
    <property type="match status" value="1"/>
</dbReference>
<evidence type="ECO:0000313" key="6">
    <source>
        <dbReference type="EMBL" id="GFP27238.1"/>
    </source>
</evidence>
<dbReference type="InterPro" id="IPR027291">
    <property type="entry name" value="Glyco_hydro_38_N_sf"/>
</dbReference>
<dbReference type="CDD" id="cd10796">
    <property type="entry name" value="GH57N_APU"/>
    <property type="match status" value="1"/>
</dbReference>
<dbReference type="GO" id="GO:0005975">
    <property type="term" value="P:carbohydrate metabolic process"/>
    <property type="evidence" value="ECO:0007669"/>
    <property type="project" value="InterPro"/>
</dbReference>
<evidence type="ECO:0000313" key="7">
    <source>
        <dbReference type="Proteomes" id="UP000591948"/>
    </source>
</evidence>
<dbReference type="Proteomes" id="UP000591948">
    <property type="component" value="Unassembled WGS sequence"/>
</dbReference>
<feature type="compositionally biased region" description="Basic and acidic residues" evidence="4">
    <location>
        <begin position="566"/>
        <end position="576"/>
    </location>
</feature>
<dbReference type="RefSeq" id="WP_176233209.1">
    <property type="nucleotide sequence ID" value="NZ_BLRY01000023.1"/>
</dbReference>
<dbReference type="AlphaFoldDB" id="A0A6V8P442"/>
<dbReference type="Pfam" id="PF03065">
    <property type="entry name" value="Glyco_hydro_57"/>
    <property type="match status" value="1"/>
</dbReference>
<dbReference type="InterPro" id="IPR011330">
    <property type="entry name" value="Glyco_hydro/deAcase_b/a-brl"/>
</dbReference>
<evidence type="ECO:0000256" key="1">
    <source>
        <dbReference type="ARBA" id="ARBA00006821"/>
    </source>
</evidence>
<evidence type="ECO:0000256" key="3">
    <source>
        <dbReference type="RuleBase" id="RU361196"/>
    </source>
</evidence>
<dbReference type="InterPro" id="IPR004300">
    <property type="entry name" value="Glyco_hydro_57_N"/>
</dbReference>
<comment type="caution">
    <text evidence="6">The sequence shown here is derived from an EMBL/GenBank/DDBJ whole genome shotgun (WGS) entry which is preliminary data.</text>
</comment>
<feature type="region of interest" description="Disordered" evidence="4">
    <location>
        <begin position="557"/>
        <end position="576"/>
    </location>
</feature>
<dbReference type="EMBL" id="BLRY01000023">
    <property type="protein sequence ID" value="GFP27238.1"/>
    <property type="molecule type" value="Genomic_DNA"/>
</dbReference>
<proteinExistence type="inferred from homology"/>
<organism evidence="6 7">
    <name type="scientific">Candidatus Hakubella thermalkaliphila</name>
    <dbReference type="NCBI Taxonomy" id="2754717"/>
    <lineage>
        <taxon>Bacteria</taxon>
        <taxon>Bacillati</taxon>
        <taxon>Actinomycetota</taxon>
        <taxon>Actinomycetota incertae sedis</taxon>
        <taxon>Candidatus Hakubellales</taxon>
        <taxon>Candidatus Hakubellaceae</taxon>
        <taxon>Candidatus Hakubella</taxon>
    </lineage>
</organism>
<reference evidence="6 7" key="1">
    <citation type="journal article" date="2020" name="Front. Microbiol.">
        <title>Single-cell genomics of novel Actinobacteria with the Wood-Ljungdahl pathway discovered in a serpentinizing system.</title>
        <authorList>
            <person name="Merino N."/>
            <person name="Kawai M."/>
            <person name="Boyd E.S."/>
            <person name="Colman D.R."/>
            <person name="McGlynn S.E."/>
            <person name="Nealson K.H."/>
            <person name="Kurokawa K."/>
            <person name="Hongoh Y."/>
        </authorList>
    </citation>
    <scope>NUCLEOTIDE SEQUENCE [LARGE SCALE GENOMIC DNA]</scope>
    <source>
        <strain evidence="6 7">S33</strain>
    </source>
</reference>
<accession>A0A6V8P442</accession>
<feature type="domain" description="Glycoside hydrolase family 57 N-terminal" evidence="5">
    <location>
        <begin position="8"/>
        <end position="435"/>
    </location>
</feature>
<keyword evidence="7" id="KW-1185">Reference proteome</keyword>
<dbReference type="GO" id="GO:0003824">
    <property type="term" value="F:catalytic activity"/>
    <property type="evidence" value="ECO:0007669"/>
    <property type="project" value="InterPro"/>
</dbReference>
<evidence type="ECO:0000256" key="2">
    <source>
        <dbReference type="ARBA" id="ARBA00023277"/>
    </source>
</evidence>
<dbReference type="Gene3D" id="3.20.110.10">
    <property type="entry name" value="Glycoside hydrolase 38, N terminal domain"/>
    <property type="match status" value="2"/>
</dbReference>
<protein>
    <recommendedName>
        <fullName evidence="5">Glycoside hydrolase family 57 N-terminal domain-containing protein</fullName>
    </recommendedName>
</protein>
<keyword evidence="2 3" id="KW-0119">Carbohydrate metabolism</keyword>
<dbReference type="PANTHER" id="PTHR36306">
    <property type="entry name" value="ALPHA-AMYLASE-RELATED-RELATED"/>
    <property type="match status" value="1"/>
</dbReference>
<dbReference type="InterPro" id="IPR052046">
    <property type="entry name" value="GH57_Enzymes"/>
</dbReference>
<evidence type="ECO:0000259" key="5">
    <source>
        <dbReference type="Pfam" id="PF03065"/>
    </source>
</evidence>
<gene>
    <name evidence="6" type="ORF">HKBW3S33_00652</name>
</gene>
<sequence>MGSPLNIAFVWHMHQPYYLDRHTRIASFPWVRLHACKDYFDMVTILEDYPHIKQTFNLVPSLVDQLNQYAKGDVRDYYLEMSAKPAHELTALDKTFLLSRFCPEGWQPRIGPYKRYKELILKKEALGSKSYPEMIQEFSEEEYRDLQVWFNLAWFDSLLLEKDNFLKECVEKGRHFTEMDKIGVIEKQRALVEEVVPAYRRFQEEGKIEITTSPFYHPIMPLLCDSGVALEALPDVNLPSFPFRYPEDARKQVEMGLECYRQNFGRSPRGMWPPEQAVSEEAVRIMMESGVEWIISDEEVLANSLGTKFVRDGQGNLQNPEDLYRAYQLQRGDRELKIIFRDHFLSDLIGFVYGSKPGRQAAEELHGRLKAIKASLGDRAERHLVTIALDGENCWEHYDRDGYEFLRSLYQLLNDDPELKVVTVSEYLDKAEPKGHLDRIWSGSWINANFGTWIGSRSQARAWDYLYHTRSFLTTMERQGQVDQETAQRAWEEIYVAEGSDWFWWFGDYHHSGLDQVWDSQFRSHLRAVYQILNEQPPEHLFEAIISKDEAALVVRPTGPMHHPNQRREKLSTTPP</sequence>
<comment type="similarity">
    <text evidence="1 3">Belongs to the glycosyl hydrolase 57 family.</text>
</comment>
<dbReference type="PANTHER" id="PTHR36306:SF1">
    <property type="entry name" value="ALPHA-AMYLASE-RELATED"/>
    <property type="match status" value="1"/>
</dbReference>
<name>A0A6V8P442_9ACTN</name>
<evidence type="ECO:0000256" key="4">
    <source>
        <dbReference type="SAM" id="MobiDB-lite"/>
    </source>
</evidence>